<evidence type="ECO:0000259" key="4">
    <source>
        <dbReference type="PROSITE" id="PS01124"/>
    </source>
</evidence>
<organism evidence="5 6">
    <name type="scientific">Streptococcus gallolyticus</name>
    <dbReference type="NCBI Taxonomy" id="315405"/>
    <lineage>
        <taxon>Bacteria</taxon>
        <taxon>Bacillati</taxon>
        <taxon>Bacillota</taxon>
        <taxon>Bacilli</taxon>
        <taxon>Lactobacillales</taxon>
        <taxon>Streptococcaceae</taxon>
        <taxon>Streptococcus</taxon>
    </lineage>
</organism>
<evidence type="ECO:0000256" key="1">
    <source>
        <dbReference type="ARBA" id="ARBA00023015"/>
    </source>
</evidence>
<keyword evidence="3" id="KW-0804">Transcription</keyword>
<dbReference type="Gene3D" id="1.10.10.60">
    <property type="entry name" value="Homeodomain-like"/>
    <property type="match status" value="2"/>
</dbReference>
<proteinExistence type="predicted"/>
<evidence type="ECO:0000313" key="6">
    <source>
        <dbReference type="Proteomes" id="UP000183629"/>
    </source>
</evidence>
<evidence type="ECO:0000256" key="2">
    <source>
        <dbReference type="ARBA" id="ARBA00023125"/>
    </source>
</evidence>
<keyword evidence="6" id="KW-1185">Reference proteome</keyword>
<dbReference type="PANTHER" id="PTHR43280:SF2">
    <property type="entry name" value="HTH-TYPE TRANSCRIPTIONAL REGULATOR EXSA"/>
    <property type="match status" value="1"/>
</dbReference>
<feature type="domain" description="HTH araC/xylS-type" evidence="4">
    <location>
        <begin position="291"/>
        <end position="389"/>
    </location>
</feature>
<dbReference type="PANTHER" id="PTHR43280">
    <property type="entry name" value="ARAC-FAMILY TRANSCRIPTIONAL REGULATOR"/>
    <property type="match status" value="1"/>
</dbReference>
<keyword evidence="2 5" id="KW-0238">DNA-binding</keyword>
<reference evidence="6" key="1">
    <citation type="submission" date="2016-10" db="EMBL/GenBank/DDBJ databases">
        <authorList>
            <person name="Varghese N."/>
            <person name="Submissions S."/>
        </authorList>
    </citation>
    <scope>NUCLEOTIDE SEQUENCE [LARGE SCALE GENOMIC DNA]</scope>
    <source>
        <strain evidence="6">LMG 15572</strain>
    </source>
</reference>
<dbReference type="AlphaFoldDB" id="A0A1I7GZK5"/>
<gene>
    <name evidence="5" type="ORF">SAMN05660328_102415</name>
</gene>
<accession>A0A1I7GZK5</accession>
<evidence type="ECO:0000256" key="3">
    <source>
        <dbReference type="ARBA" id="ARBA00023163"/>
    </source>
</evidence>
<dbReference type="SMART" id="SM00342">
    <property type="entry name" value="HTH_ARAC"/>
    <property type="match status" value="1"/>
</dbReference>
<sequence>MISNEELKRLVRLLQVDLIILKGKNPKTLNDRFKVNPLLIGKFREIIRINHQDYFDSLSGCPSLYQDSFGVCYSYFEYNGKEYFIGPMSLVSFPSASLRTYLDFYELEKKDFPIKTFLLDDVLELVSLIVSLVTGNIWKTEDLLTCNRDNVIISNENSVQGDYQIKVEELIEAHHTYQEERHLLEYVRQGAVEEALAYQNTLDKSIGRLSNREVTHWRNLAIVAITLTTRAAIDGGLPPSIAYKISDSYIRQCGDKQTIAQLINVRNQAVTELTENVRKEQKILSQSSYIKASTNYIHKHYREKIYLEEVADFVGLSSTYFSKLFKKEVGISFQQYVIRVRLEYAANLLRYSNESITVISEYVHFPSQSYFGRYFKDFYHITPKEYRDLYHISDKN</sequence>
<dbReference type="Proteomes" id="UP000183629">
    <property type="component" value="Unassembled WGS sequence"/>
</dbReference>
<keyword evidence="1" id="KW-0805">Transcription regulation</keyword>
<dbReference type="EMBL" id="FPBN01000002">
    <property type="protein sequence ID" value="SFU53867.1"/>
    <property type="molecule type" value="Genomic_DNA"/>
</dbReference>
<dbReference type="GO" id="GO:0003700">
    <property type="term" value="F:DNA-binding transcription factor activity"/>
    <property type="evidence" value="ECO:0007669"/>
    <property type="project" value="InterPro"/>
</dbReference>
<dbReference type="PROSITE" id="PS01124">
    <property type="entry name" value="HTH_ARAC_FAMILY_2"/>
    <property type="match status" value="1"/>
</dbReference>
<evidence type="ECO:0000313" key="5">
    <source>
        <dbReference type="EMBL" id="SFU53867.1"/>
    </source>
</evidence>
<dbReference type="SUPFAM" id="SSF46689">
    <property type="entry name" value="Homeodomain-like"/>
    <property type="match status" value="2"/>
</dbReference>
<protein>
    <submittedName>
        <fullName evidence="5">AraC-type DNA-binding protein</fullName>
    </submittedName>
</protein>
<name>A0A1I7GZK5_9STRE</name>
<dbReference type="InterPro" id="IPR018060">
    <property type="entry name" value="HTH_AraC"/>
</dbReference>
<dbReference type="Pfam" id="PF12833">
    <property type="entry name" value="HTH_18"/>
    <property type="match status" value="1"/>
</dbReference>
<dbReference type="RefSeq" id="WP_074657769.1">
    <property type="nucleotide sequence ID" value="NZ_FOLZ01000002.1"/>
</dbReference>
<dbReference type="GO" id="GO:0043565">
    <property type="term" value="F:sequence-specific DNA binding"/>
    <property type="evidence" value="ECO:0007669"/>
    <property type="project" value="InterPro"/>
</dbReference>
<dbReference type="InterPro" id="IPR009057">
    <property type="entry name" value="Homeodomain-like_sf"/>
</dbReference>